<dbReference type="AlphaFoldDB" id="A0AAX4HJN2"/>
<evidence type="ECO:0000256" key="5">
    <source>
        <dbReference type="ARBA" id="ARBA00015611"/>
    </source>
</evidence>
<evidence type="ECO:0000256" key="2">
    <source>
        <dbReference type="ARBA" id="ARBA00001947"/>
    </source>
</evidence>
<feature type="signal peptide" evidence="12">
    <location>
        <begin position="1"/>
        <end position="16"/>
    </location>
</feature>
<dbReference type="Pfam" id="PF11838">
    <property type="entry name" value="ERAP1_C"/>
    <property type="match status" value="1"/>
</dbReference>
<dbReference type="SUPFAM" id="SSF63737">
    <property type="entry name" value="Leukotriene A4 hydrolase N-terminal domain"/>
    <property type="match status" value="1"/>
</dbReference>
<keyword evidence="9 16" id="KW-0378">Hydrolase</keyword>
<dbReference type="Pfam" id="PF01433">
    <property type="entry name" value="Peptidase_M1"/>
    <property type="match status" value="1"/>
</dbReference>
<dbReference type="NCBIfam" id="TIGR02412">
    <property type="entry name" value="pepN_strep_liv"/>
    <property type="match status" value="1"/>
</dbReference>
<evidence type="ECO:0000256" key="1">
    <source>
        <dbReference type="ARBA" id="ARBA00000098"/>
    </source>
</evidence>
<dbReference type="GO" id="GO:0008270">
    <property type="term" value="F:zinc ion binding"/>
    <property type="evidence" value="ECO:0007669"/>
    <property type="project" value="InterPro"/>
</dbReference>
<dbReference type="GO" id="GO:0006508">
    <property type="term" value="P:proteolysis"/>
    <property type="evidence" value="ECO:0007669"/>
    <property type="project" value="UniProtKB-KW"/>
</dbReference>
<accession>A0AAX4HJN2</accession>
<reference evidence="16 17" key="1">
    <citation type="submission" date="2023-11" db="EMBL/GenBank/DDBJ databases">
        <title>Peredibacter starrii A3.12.</title>
        <authorList>
            <person name="Mitchell R.J."/>
        </authorList>
    </citation>
    <scope>NUCLEOTIDE SEQUENCE [LARGE SCALE GENOMIC DNA]</scope>
    <source>
        <strain evidence="16 17">A3.12</strain>
    </source>
</reference>
<dbReference type="InterPro" id="IPR045357">
    <property type="entry name" value="Aminopeptidase_N-like_N"/>
</dbReference>
<dbReference type="KEGG" id="psti:SOO65_12100"/>
<keyword evidence="17" id="KW-1185">Reference proteome</keyword>
<dbReference type="Gene3D" id="1.10.390.10">
    <property type="entry name" value="Neutral Protease Domain 2"/>
    <property type="match status" value="1"/>
</dbReference>
<feature type="domain" description="Aminopeptidase N-like N-terminal" evidence="15">
    <location>
        <begin position="41"/>
        <end position="209"/>
    </location>
</feature>
<dbReference type="GO" id="GO:0016020">
    <property type="term" value="C:membrane"/>
    <property type="evidence" value="ECO:0007669"/>
    <property type="project" value="TreeGrafter"/>
</dbReference>
<evidence type="ECO:0000256" key="11">
    <source>
        <dbReference type="ARBA" id="ARBA00023049"/>
    </source>
</evidence>
<evidence type="ECO:0000256" key="6">
    <source>
        <dbReference type="ARBA" id="ARBA00022438"/>
    </source>
</evidence>
<name>A0AAX4HJN2_9BACT</name>
<evidence type="ECO:0000256" key="9">
    <source>
        <dbReference type="ARBA" id="ARBA00022801"/>
    </source>
</evidence>
<dbReference type="GO" id="GO:0070006">
    <property type="term" value="F:metalloaminopeptidase activity"/>
    <property type="evidence" value="ECO:0007669"/>
    <property type="project" value="TreeGrafter"/>
</dbReference>
<evidence type="ECO:0000256" key="3">
    <source>
        <dbReference type="ARBA" id="ARBA00010136"/>
    </source>
</evidence>
<dbReference type="Pfam" id="PF17900">
    <property type="entry name" value="Peptidase_M1_N"/>
    <property type="match status" value="1"/>
</dbReference>
<dbReference type="InterPro" id="IPR050344">
    <property type="entry name" value="Peptidase_M1_aminopeptidases"/>
</dbReference>
<evidence type="ECO:0000313" key="17">
    <source>
        <dbReference type="Proteomes" id="UP001324634"/>
    </source>
</evidence>
<feature type="chain" id="PRO_5043813969" description="Aminopeptidase N" evidence="12">
    <location>
        <begin position="17"/>
        <end position="862"/>
    </location>
</feature>
<dbReference type="CDD" id="cd09602">
    <property type="entry name" value="M1_APN"/>
    <property type="match status" value="1"/>
</dbReference>
<evidence type="ECO:0000313" key="16">
    <source>
        <dbReference type="EMBL" id="WPU63430.1"/>
    </source>
</evidence>
<protein>
    <recommendedName>
        <fullName evidence="5">Aminopeptidase N</fullName>
        <ecNumber evidence="4">3.4.11.2</ecNumber>
    </recommendedName>
</protein>
<dbReference type="EMBL" id="CP139487">
    <property type="protein sequence ID" value="WPU63430.1"/>
    <property type="molecule type" value="Genomic_DNA"/>
</dbReference>
<gene>
    <name evidence="16" type="primary">pepN</name>
    <name evidence="16" type="ORF">SOO65_12100</name>
</gene>
<dbReference type="PANTHER" id="PTHR11533">
    <property type="entry name" value="PROTEASE M1 ZINC METALLOPROTEASE"/>
    <property type="match status" value="1"/>
</dbReference>
<keyword evidence="8" id="KW-0479">Metal-binding</keyword>
<keyword evidence="11" id="KW-0482">Metalloprotease</keyword>
<dbReference type="InterPro" id="IPR014782">
    <property type="entry name" value="Peptidase_M1_dom"/>
</dbReference>
<dbReference type="InterPro" id="IPR024571">
    <property type="entry name" value="ERAP1-like_C_dom"/>
</dbReference>
<evidence type="ECO:0000256" key="7">
    <source>
        <dbReference type="ARBA" id="ARBA00022670"/>
    </source>
</evidence>
<dbReference type="InterPro" id="IPR042097">
    <property type="entry name" value="Aminopeptidase_N-like_N_sf"/>
</dbReference>
<keyword evidence="12" id="KW-0732">Signal</keyword>
<evidence type="ECO:0000256" key="4">
    <source>
        <dbReference type="ARBA" id="ARBA00012564"/>
    </source>
</evidence>
<evidence type="ECO:0000259" key="13">
    <source>
        <dbReference type="Pfam" id="PF01433"/>
    </source>
</evidence>
<dbReference type="PANTHER" id="PTHR11533:SF174">
    <property type="entry name" value="PUROMYCIN-SENSITIVE AMINOPEPTIDASE-RELATED"/>
    <property type="match status" value="1"/>
</dbReference>
<dbReference type="InterPro" id="IPR001930">
    <property type="entry name" value="Peptidase_M1"/>
</dbReference>
<dbReference type="Proteomes" id="UP001324634">
    <property type="component" value="Chromosome"/>
</dbReference>
<sequence>MKFLFLLVLLSLSALAATRPSEDNITRDFAKMRRAQIKDVKYNLSFDLDKNQDTYSGKAIIRLTLNDLKRPLTFDWKNKSIQNLEVNGVKLTEYPKREGSFDIPAKFLAPKTLITIFFVGEYSKEASGFQRAKDPEDGSEYVYTDFEPYYAHWFFPCFDQPDLKATFEVNVTAPLEWKVIQNEMIVSENVVNGKKYVAFKETKPISTYLFFLGAGPFVEWKDKYGDTPIYLYARKSLEKYVDADNIMESTKKGLKFLNEYFGYPYPFTKYAHVFVPEFAWGGMENPGAVTMSERNIFRGAVPEIRYDKRNSLILHEMAHMWFGDLVTMEWWNDLWLNESFASYLASVAQDRALNAKDTWIDFFHGKTWGYWQDQLVTTHPIETNVPDVRTARGNFDGITYAKGASALKQLHFFVGEEGFREGLRDYFKNYAFKNTRREDFINAIAKASKVDLNGWTKSWLQTAGPNRVTLKPECTDGSLTKIVITQKPNASKSFSPHRAKLAFFDENFKQVKSLDVMFEKESTEVAVSDTKCPAFILPNEGDQDYALYSLDETSIKKVNEALTALPDPLARLMVWHKLSQMVRNSELKAQDFLNSAIVALKTEKDDQLLGSLLGRHSFMKQTYQWYLTPSERAAVAPEFEKVIWERMTSAKPKSSTQMSFYDYYVGMAQTKESQERLHSILVKNEPPKGMTLDQDRRWAIILNLSINGHADAEKLINDELKRDGSTIGKRTALAARSAIPTQANKSKMWTDLFENKDFTYSDLEEAGRTFNGVNYPELTQTFVKDFFKRLSNFDWKQQDKKSEIYFESLFPLNLCSQEVLIMSEKHMKSAKKLTGLAKRGWMEAQDELARCVKVRAFSTANK</sequence>
<dbReference type="RefSeq" id="WP_321390122.1">
    <property type="nucleotide sequence ID" value="NZ_CP139487.1"/>
</dbReference>
<evidence type="ECO:0000256" key="10">
    <source>
        <dbReference type="ARBA" id="ARBA00022833"/>
    </source>
</evidence>
<comment type="similarity">
    <text evidence="3">Belongs to the peptidase M1 family.</text>
</comment>
<comment type="cofactor">
    <cofactor evidence="2">
        <name>Zn(2+)</name>
        <dbReference type="ChEBI" id="CHEBI:29105"/>
    </cofactor>
</comment>
<dbReference type="GO" id="GO:0005615">
    <property type="term" value="C:extracellular space"/>
    <property type="evidence" value="ECO:0007669"/>
    <property type="project" value="TreeGrafter"/>
</dbReference>
<keyword evidence="10" id="KW-0862">Zinc</keyword>
<dbReference type="GO" id="GO:0042277">
    <property type="term" value="F:peptide binding"/>
    <property type="evidence" value="ECO:0007669"/>
    <property type="project" value="TreeGrafter"/>
</dbReference>
<evidence type="ECO:0000259" key="14">
    <source>
        <dbReference type="Pfam" id="PF11838"/>
    </source>
</evidence>
<keyword evidence="7" id="KW-0645">Protease</keyword>
<dbReference type="PRINTS" id="PR00756">
    <property type="entry name" value="ALADIPTASE"/>
</dbReference>
<evidence type="ECO:0000256" key="12">
    <source>
        <dbReference type="SAM" id="SignalP"/>
    </source>
</evidence>
<evidence type="ECO:0000259" key="15">
    <source>
        <dbReference type="Pfam" id="PF17900"/>
    </source>
</evidence>
<organism evidence="16 17">
    <name type="scientific">Peredibacter starrii</name>
    <dbReference type="NCBI Taxonomy" id="28202"/>
    <lineage>
        <taxon>Bacteria</taxon>
        <taxon>Pseudomonadati</taxon>
        <taxon>Bdellovibrionota</taxon>
        <taxon>Bacteriovoracia</taxon>
        <taxon>Bacteriovoracales</taxon>
        <taxon>Bacteriovoracaceae</taxon>
        <taxon>Peredibacter</taxon>
    </lineage>
</organism>
<dbReference type="GO" id="GO:0005737">
    <property type="term" value="C:cytoplasm"/>
    <property type="evidence" value="ECO:0007669"/>
    <property type="project" value="TreeGrafter"/>
</dbReference>
<comment type="catalytic activity">
    <reaction evidence="1">
        <text>Release of an N-terminal amino acid, Xaa-|-Yaa- from a peptide, amide or arylamide. Xaa is preferably Ala, but may be most amino acids including Pro (slow action). When a terminal hydrophobic residue is followed by a prolyl residue, the two may be released as an intact Xaa-Pro dipeptide.</text>
        <dbReference type="EC" id="3.4.11.2"/>
    </reaction>
</comment>
<dbReference type="SUPFAM" id="SSF55486">
    <property type="entry name" value="Metalloproteases ('zincins'), catalytic domain"/>
    <property type="match status" value="1"/>
</dbReference>
<dbReference type="Gene3D" id="2.60.40.1730">
    <property type="entry name" value="tricorn interacting facor f3 domain"/>
    <property type="match status" value="1"/>
</dbReference>
<feature type="domain" description="Peptidase M1 membrane alanine aminopeptidase" evidence="13">
    <location>
        <begin position="247"/>
        <end position="459"/>
    </location>
</feature>
<dbReference type="InterPro" id="IPR012778">
    <property type="entry name" value="Pept_M1_aminopeptidase"/>
</dbReference>
<dbReference type="InterPro" id="IPR027268">
    <property type="entry name" value="Peptidase_M4/M1_CTD_sf"/>
</dbReference>
<dbReference type="EC" id="3.4.11.2" evidence="4"/>
<evidence type="ECO:0000256" key="8">
    <source>
        <dbReference type="ARBA" id="ARBA00022723"/>
    </source>
</evidence>
<proteinExistence type="inferred from homology"/>
<dbReference type="GO" id="GO:0016285">
    <property type="term" value="F:alanyl aminopeptidase activity"/>
    <property type="evidence" value="ECO:0007669"/>
    <property type="project" value="UniProtKB-EC"/>
</dbReference>
<feature type="domain" description="ERAP1-like C-terminal" evidence="14">
    <location>
        <begin position="535"/>
        <end position="847"/>
    </location>
</feature>
<dbReference type="GO" id="GO:0043171">
    <property type="term" value="P:peptide catabolic process"/>
    <property type="evidence" value="ECO:0007669"/>
    <property type="project" value="TreeGrafter"/>
</dbReference>
<keyword evidence="6 16" id="KW-0031">Aminopeptidase</keyword>